<keyword evidence="3" id="KW-0560">Oxidoreductase</keyword>
<keyword evidence="5" id="KW-0411">Iron-sulfur</keyword>
<keyword evidence="7" id="KW-1185">Reference proteome</keyword>
<dbReference type="Pfam" id="PF12831">
    <property type="entry name" value="FAD_oxidored"/>
    <property type="match status" value="1"/>
</dbReference>
<evidence type="ECO:0000313" key="7">
    <source>
        <dbReference type="Proteomes" id="UP000000925"/>
    </source>
</evidence>
<evidence type="ECO:0000256" key="4">
    <source>
        <dbReference type="ARBA" id="ARBA00023004"/>
    </source>
</evidence>
<dbReference type="InterPro" id="IPR036188">
    <property type="entry name" value="FAD/NAD-bd_sf"/>
</dbReference>
<keyword evidence="2" id="KW-0479">Metal-binding</keyword>
<evidence type="ECO:0000256" key="1">
    <source>
        <dbReference type="ARBA" id="ARBA00022485"/>
    </source>
</evidence>
<dbReference type="AlphaFoldDB" id="D5EQ83"/>
<dbReference type="PANTHER" id="PTHR43498:SF1">
    <property type="entry name" value="COB--COM HETERODISULFIDE REDUCTASE IRON-SULFUR SUBUNIT A"/>
    <property type="match status" value="1"/>
</dbReference>
<dbReference type="PANTHER" id="PTHR43498">
    <property type="entry name" value="FERREDOXIN:COB-COM HETERODISULFIDE REDUCTASE SUBUNIT A"/>
    <property type="match status" value="1"/>
</dbReference>
<dbReference type="GO" id="GO:0016491">
    <property type="term" value="F:oxidoreductase activity"/>
    <property type="evidence" value="ECO:0007669"/>
    <property type="project" value="UniProtKB-KW"/>
</dbReference>
<evidence type="ECO:0000313" key="6">
    <source>
        <dbReference type="EMBL" id="ADE53851.1"/>
    </source>
</evidence>
<dbReference type="Proteomes" id="UP000000925">
    <property type="component" value="Chromosome"/>
</dbReference>
<reference evidence="6 7" key="1">
    <citation type="journal article" date="2010" name="Stand. Genomic Sci.">
        <title>Complete genome sequence of Coraliomargarita akajimensis type strain (04OKA010-24).</title>
        <authorList>
            <person name="Mavromatis K."/>
            <person name="Abt B."/>
            <person name="Brambilla E."/>
            <person name="Lapidus A."/>
            <person name="Copeland A."/>
            <person name="Deshpande S."/>
            <person name="Nolan M."/>
            <person name="Lucas S."/>
            <person name="Tice H."/>
            <person name="Cheng J.F."/>
            <person name="Han C."/>
            <person name="Detter J.C."/>
            <person name="Woyke T."/>
            <person name="Goodwin L."/>
            <person name="Pitluck S."/>
            <person name="Held B."/>
            <person name="Brettin T."/>
            <person name="Tapia R."/>
            <person name="Ivanova N."/>
            <person name="Mikhailova N."/>
            <person name="Pati A."/>
            <person name="Liolios K."/>
            <person name="Chen A."/>
            <person name="Palaniappan K."/>
            <person name="Land M."/>
            <person name="Hauser L."/>
            <person name="Chang Y.J."/>
            <person name="Jeffries C.D."/>
            <person name="Rohde M."/>
            <person name="Goker M."/>
            <person name="Bristow J."/>
            <person name="Eisen J.A."/>
            <person name="Markowitz V."/>
            <person name="Hugenholtz P."/>
            <person name="Klenk H.P."/>
            <person name="Kyrpides N.C."/>
        </authorList>
    </citation>
    <scope>NUCLEOTIDE SEQUENCE [LARGE SCALE GENOMIC DNA]</scope>
    <source>
        <strain evidence="7">DSM 45221 / IAM 15411 / JCM 23193 / KCTC 12865</strain>
    </source>
</reference>
<protein>
    <submittedName>
        <fullName evidence="6">Glucose-inhibited division protein A</fullName>
    </submittedName>
</protein>
<evidence type="ECO:0000256" key="3">
    <source>
        <dbReference type="ARBA" id="ARBA00023002"/>
    </source>
</evidence>
<organism evidence="6 7">
    <name type="scientific">Coraliomargarita akajimensis (strain DSM 45221 / IAM 15411 / JCM 23193 / KCTC 12865 / 04OKA010-24)</name>
    <dbReference type="NCBI Taxonomy" id="583355"/>
    <lineage>
        <taxon>Bacteria</taxon>
        <taxon>Pseudomonadati</taxon>
        <taxon>Verrucomicrobiota</taxon>
        <taxon>Opitutia</taxon>
        <taxon>Puniceicoccales</taxon>
        <taxon>Coraliomargaritaceae</taxon>
        <taxon>Coraliomargarita</taxon>
    </lineage>
</organism>
<keyword evidence="1" id="KW-0004">4Fe-4S</keyword>
<sequence length="783" mass="86359">MVYILRMKPYSMALDSDYSDCMITAPPTHSRTNTEKKLTPDLCIIGGGLAGCCAAITAARAGIQVVLVQDRSVLGGNASSEVRLWTLGATSHMGNNNRWAREGGVINEILTENLYRNPEGNALLVDALLFEKVSAEANITLLLNTAAHEVLKAGPTRIEAVRAYNSQNSTSYLIQAPLFMDSSGDGVVGFLAGAAFRIGQESHDEFDEGYAPAKPNKELLGHSLYFMTKDTGRSTKFVPPAQALSMDEVREIRRYRGFDSKSQACNYWWMEYGGHLDTIHDSELIKQELWRVVYGVWNYIKNSGEFPEAETMTLEWVGHIPGKRESRRFEGDAMLIQQDLIEQRLHEDAVSFGGWAIDHHPVDGLYSKQSGCTQWHSKGVYQIPYRCLYSRNIENLFLGGRLISASHIAFGSSRVMATCAHTGQAVGVAAAQCIESGLMPSDLLSAERMEQLQQQLVETGQYIPQVALKPERNLVSSARIQASSTAVLDQLKAGNQVQALDNAQAIMLPVRAGQLPGIRYLLDVAKSTTLSAELRISSKAANHTPDVTLETLQFSLDAGASQELSIPFTAAVPHDCYAFVCLMPNPDVSVHLSEERRTGILTVYQKFDEKVAKTAAQEPPAGSGIDRFEFWIPQRRPAGQNPAITLDTPLQCFEVSNLTNGFDRPIAQTNAWVADASDAAPSLEIEWAAAQTIRQLDLCFDADYDHPMESVLWGHPEDVVPFCVRSFQVLDDAGNLIASVEDNHQAYCQLRFDQPVRTRSIRIVGLDTKTEVPASVFEVRCYS</sequence>
<dbReference type="InterPro" id="IPR039650">
    <property type="entry name" value="HdrA-like"/>
</dbReference>
<dbReference type="HOGENOM" id="CLU_010695_0_0_0"/>
<dbReference type="GO" id="GO:0046872">
    <property type="term" value="F:metal ion binding"/>
    <property type="evidence" value="ECO:0007669"/>
    <property type="project" value="UniProtKB-KW"/>
</dbReference>
<dbReference type="eggNOG" id="COG0644">
    <property type="taxonomic scope" value="Bacteria"/>
</dbReference>
<name>D5EQ83_CORAD</name>
<evidence type="ECO:0000256" key="5">
    <source>
        <dbReference type="ARBA" id="ARBA00023014"/>
    </source>
</evidence>
<dbReference type="SUPFAM" id="SSF51905">
    <property type="entry name" value="FAD/NAD(P)-binding domain"/>
    <property type="match status" value="1"/>
</dbReference>
<accession>D5EQ83</accession>
<keyword evidence="4" id="KW-0408">Iron</keyword>
<dbReference type="Gene3D" id="3.50.50.60">
    <property type="entry name" value="FAD/NAD(P)-binding domain"/>
    <property type="match status" value="1"/>
</dbReference>
<dbReference type="GO" id="GO:0051539">
    <property type="term" value="F:4 iron, 4 sulfur cluster binding"/>
    <property type="evidence" value="ECO:0007669"/>
    <property type="project" value="UniProtKB-KW"/>
</dbReference>
<gene>
    <name evidence="6" type="ordered locus">Caka_0827</name>
</gene>
<proteinExistence type="predicted"/>
<dbReference type="STRING" id="583355.Caka_0827"/>
<evidence type="ECO:0000256" key="2">
    <source>
        <dbReference type="ARBA" id="ARBA00022723"/>
    </source>
</evidence>
<dbReference type="EMBL" id="CP001998">
    <property type="protein sequence ID" value="ADE53851.1"/>
    <property type="molecule type" value="Genomic_DNA"/>
</dbReference>
<dbReference type="KEGG" id="caa:Caka_0827"/>